<keyword evidence="2" id="KW-1185">Reference proteome</keyword>
<comment type="caution">
    <text evidence="1">The sequence shown here is derived from an EMBL/GenBank/DDBJ whole genome shotgun (WGS) entry which is preliminary data.</text>
</comment>
<dbReference type="Proteomes" id="UP001251217">
    <property type="component" value="Unassembled WGS sequence"/>
</dbReference>
<proteinExistence type="predicted"/>
<accession>A0ABU1XI65</accession>
<gene>
    <name evidence="1" type="ORF">J2W56_003989</name>
</gene>
<evidence type="ECO:0008006" key="3">
    <source>
        <dbReference type="Google" id="ProtNLM"/>
    </source>
</evidence>
<evidence type="ECO:0000313" key="1">
    <source>
        <dbReference type="EMBL" id="MDR7170238.1"/>
    </source>
</evidence>
<organism evidence="1 2">
    <name type="scientific">Nocardia kruczakiae</name>
    <dbReference type="NCBI Taxonomy" id="261477"/>
    <lineage>
        <taxon>Bacteria</taxon>
        <taxon>Bacillati</taxon>
        <taxon>Actinomycetota</taxon>
        <taxon>Actinomycetes</taxon>
        <taxon>Mycobacteriales</taxon>
        <taxon>Nocardiaceae</taxon>
        <taxon>Nocardia</taxon>
    </lineage>
</organism>
<sequence length="92" mass="10659">MTTTHRRPENIELTQRQRDRVLAYLDRRRARCRACGATDFRVGDALYLGFLFLDEDLDAYMVALTCANPACPVPHTGIRMRHDQLWLPPVTE</sequence>
<protein>
    <recommendedName>
        <fullName evidence="3">HNH endonuclease</fullName>
    </recommendedName>
</protein>
<reference evidence="1 2" key="1">
    <citation type="submission" date="2023-07" db="EMBL/GenBank/DDBJ databases">
        <title>Sorghum-associated microbial communities from plants grown in Nebraska, USA.</title>
        <authorList>
            <person name="Schachtman D."/>
        </authorList>
    </citation>
    <scope>NUCLEOTIDE SEQUENCE [LARGE SCALE GENOMIC DNA]</scope>
    <source>
        <strain evidence="1 2">4272</strain>
    </source>
</reference>
<name>A0ABU1XI65_9NOCA</name>
<evidence type="ECO:0000313" key="2">
    <source>
        <dbReference type="Proteomes" id="UP001251217"/>
    </source>
</evidence>
<dbReference type="RefSeq" id="WP_063010730.1">
    <property type="nucleotide sequence ID" value="NZ_JAVDWW010000006.1"/>
</dbReference>
<dbReference type="EMBL" id="JAVDWW010000006">
    <property type="protein sequence ID" value="MDR7170238.1"/>
    <property type="molecule type" value="Genomic_DNA"/>
</dbReference>